<dbReference type="EMBL" id="LR134405">
    <property type="protein sequence ID" value="VEH67151.1"/>
    <property type="molecule type" value="Genomic_DNA"/>
</dbReference>
<evidence type="ECO:0000313" key="1">
    <source>
        <dbReference type="EMBL" id="VEH67151.1"/>
    </source>
</evidence>
<organism evidence="1 2">
    <name type="scientific">Rodentibacter pneumotropicus</name>
    <dbReference type="NCBI Taxonomy" id="758"/>
    <lineage>
        <taxon>Bacteria</taxon>
        <taxon>Pseudomonadati</taxon>
        <taxon>Pseudomonadota</taxon>
        <taxon>Gammaproteobacteria</taxon>
        <taxon>Pasteurellales</taxon>
        <taxon>Pasteurellaceae</taxon>
        <taxon>Rodentibacter</taxon>
    </lineage>
</organism>
<accession>A0A448MPS9</accession>
<reference evidence="1 2" key="1">
    <citation type="submission" date="2018-12" db="EMBL/GenBank/DDBJ databases">
        <authorList>
            <consortium name="Pathogen Informatics"/>
        </authorList>
    </citation>
    <scope>NUCLEOTIDE SEQUENCE [LARGE SCALE GENOMIC DNA]</scope>
    <source>
        <strain evidence="1 2">NCTC8284</strain>
    </source>
</reference>
<dbReference type="KEGG" id="rpne:NCTC8284_02337"/>
<evidence type="ECO:0000313" key="2">
    <source>
        <dbReference type="Proteomes" id="UP000278733"/>
    </source>
</evidence>
<protein>
    <submittedName>
        <fullName evidence="1">Uncharacterized protein</fullName>
    </submittedName>
</protein>
<gene>
    <name evidence="1" type="ORF">NCTC8284_02337</name>
</gene>
<sequence length="176" mass="19317">MAKMTLALALKAQDYASRVINQMRGNVNKASKDIENQSVQSGVKQQSTARRTAQITEQSYRKMQQAARVIARDRESLGVRSENIIQREIAQTIAAYNRLKRSGTASSRELARAAETTRAKIAGLNAEMGKTTLGQRTAGFMRVGGAMVAGAVGIKMRLPPPSMIRSNGITMLQRWH</sequence>
<dbReference type="AlphaFoldDB" id="A0A448MPS9"/>
<dbReference type="Proteomes" id="UP000278733">
    <property type="component" value="Chromosome"/>
</dbReference>
<name>A0A448MPS9_9PAST</name>
<proteinExistence type="predicted"/>